<dbReference type="Pfam" id="PF01979">
    <property type="entry name" value="Amidohydro_1"/>
    <property type="match status" value="1"/>
</dbReference>
<dbReference type="AlphaFoldDB" id="M1M094"/>
<name>M1M094_9CLOT</name>
<comment type="cofactor">
    <cofactor evidence="12">
        <name>a divalent metal cation</name>
        <dbReference type="ChEBI" id="CHEBI:60240"/>
    </cofactor>
    <text evidence="12">Binds 1 divalent metal cation per subunit.</text>
</comment>
<sequence>MLIKNCNIVYLDKIEKGTIHIEDGKIKEINPINCSDKNIYDANGLYISPGFIDVHIHGAGGFDTMDGSSEAIKGIAKTIVKHGTTAFLPTTMTVSVDDIRKSLKVIKMLKENSSDIPHVLGVHLEGPFINPKAIGAQNPKYVLSPSISLYKDLIDKYEDIIISITLAPEIAGATELIQYFSSKDIICSAGHTAATYDEAILGIKHGISHATHLFNAMTTLNHRSPGVVGAIFDSSITTEVICDGIHIAYPVLRIAFKQKGTDNVLLISDAMMACGMKNGEYSLGGQKVIVNNDEARLENGALAGSVLTIDKAVRNVYKNSNLPLYEIIKMATYNGAKHCKVDNHKGLIKEGFDADLILFDEDINIKKVFILGKEAYSAIN</sequence>
<dbReference type="InterPro" id="IPR003764">
    <property type="entry name" value="GlcNAc_6-P_deAcase"/>
</dbReference>
<evidence type="ECO:0000256" key="5">
    <source>
        <dbReference type="ARBA" id="ARBA00022801"/>
    </source>
</evidence>
<organism evidence="14 15">
    <name type="scientific">Clostridium saccharoperbutylacetonicum N1-4(HMT)</name>
    <dbReference type="NCBI Taxonomy" id="931276"/>
    <lineage>
        <taxon>Bacteria</taxon>
        <taxon>Bacillati</taxon>
        <taxon>Bacillota</taxon>
        <taxon>Clostridia</taxon>
        <taxon>Eubacteriales</taxon>
        <taxon>Clostridiaceae</taxon>
        <taxon>Clostridium</taxon>
    </lineage>
</organism>
<keyword evidence="15" id="KW-1185">Reference proteome</keyword>
<feature type="binding site" evidence="11">
    <location>
        <position position="223"/>
    </location>
    <ligand>
        <name>substrate</name>
    </ligand>
</feature>
<evidence type="ECO:0000256" key="2">
    <source>
        <dbReference type="ARBA" id="ARBA00011899"/>
    </source>
</evidence>
<protein>
    <recommendedName>
        <fullName evidence="3">N-acetylglucosamine-6-phosphate deacetylase</fullName>
        <ecNumber evidence="2">3.5.1.25</ecNumber>
    </recommendedName>
</protein>
<proteinExistence type="inferred from homology"/>
<dbReference type="PANTHER" id="PTHR11113:SF14">
    <property type="entry name" value="N-ACETYLGLUCOSAMINE-6-PHOSPHATE DEACETYLASE"/>
    <property type="match status" value="1"/>
</dbReference>
<dbReference type="GO" id="GO:0006046">
    <property type="term" value="P:N-acetylglucosamine catabolic process"/>
    <property type="evidence" value="ECO:0007669"/>
    <property type="project" value="TreeGrafter"/>
</dbReference>
<evidence type="ECO:0000256" key="7">
    <source>
        <dbReference type="ARBA" id="ARBA00047647"/>
    </source>
</evidence>
<evidence type="ECO:0000256" key="10">
    <source>
        <dbReference type="PIRSR" id="PIRSR038994-1"/>
    </source>
</evidence>
<dbReference type="Gene3D" id="3.20.20.140">
    <property type="entry name" value="Metal-dependent hydrolases"/>
    <property type="match status" value="1"/>
</dbReference>
<evidence type="ECO:0000256" key="8">
    <source>
        <dbReference type="ARBA" id="ARBA00060590"/>
    </source>
</evidence>
<evidence type="ECO:0000313" key="15">
    <source>
        <dbReference type="Proteomes" id="UP000011728"/>
    </source>
</evidence>
<evidence type="ECO:0000259" key="13">
    <source>
        <dbReference type="Pfam" id="PF01979"/>
    </source>
</evidence>
<evidence type="ECO:0000256" key="11">
    <source>
        <dbReference type="PIRSR" id="PIRSR038994-2"/>
    </source>
</evidence>
<feature type="binding site" evidence="12">
    <location>
        <position position="191"/>
    </location>
    <ligand>
        <name>Zn(2+)</name>
        <dbReference type="ChEBI" id="CHEBI:29105"/>
    </ligand>
</feature>
<evidence type="ECO:0000256" key="12">
    <source>
        <dbReference type="PIRSR" id="PIRSR038994-3"/>
    </source>
</evidence>
<keyword evidence="6 9" id="KW-0119">Carbohydrate metabolism</keyword>
<dbReference type="EC" id="3.5.1.25" evidence="2"/>
<dbReference type="Gene3D" id="2.30.40.10">
    <property type="entry name" value="Urease, subunit C, domain 1"/>
    <property type="match status" value="1"/>
</dbReference>
<feature type="binding site" evidence="11">
    <location>
        <position position="136"/>
    </location>
    <ligand>
        <name>substrate</name>
    </ligand>
</feature>
<comment type="pathway">
    <text evidence="8">Amino-sugar metabolism; N-acetylneuraminate degradation; D-fructose 6-phosphate from N-acetylneuraminate: step 4/5.</text>
</comment>
<evidence type="ECO:0000256" key="9">
    <source>
        <dbReference type="PIRNR" id="PIRNR038994"/>
    </source>
</evidence>
<dbReference type="InterPro" id="IPR011059">
    <property type="entry name" value="Metal-dep_hydrolase_composite"/>
</dbReference>
<dbReference type="GO" id="GO:0008448">
    <property type="term" value="F:N-acetylglucosamine-6-phosphate deacetylase activity"/>
    <property type="evidence" value="ECO:0007669"/>
    <property type="project" value="UniProtKB-EC"/>
</dbReference>
<dbReference type="SUPFAM" id="SSF51556">
    <property type="entry name" value="Metallo-dependent hydrolases"/>
    <property type="match status" value="1"/>
</dbReference>
<evidence type="ECO:0000256" key="4">
    <source>
        <dbReference type="ARBA" id="ARBA00022723"/>
    </source>
</evidence>
<dbReference type="NCBIfam" id="TIGR00221">
    <property type="entry name" value="nagA"/>
    <property type="match status" value="1"/>
</dbReference>
<feature type="binding site" evidence="12">
    <location>
        <position position="125"/>
    </location>
    <ligand>
        <name>Zn(2+)</name>
        <dbReference type="ChEBI" id="CHEBI:29105"/>
    </ligand>
</feature>
<dbReference type="OrthoDB" id="9776488at2"/>
<feature type="domain" description="Amidohydrolase-related" evidence="13">
    <location>
        <begin position="46"/>
        <end position="373"/>
    </location>
</feature>
<gene>
    <name evidence="14" type="primary">nagA</name>
    <name evidence="14" type="ORF">Cspa_c52650</name>
</gene>
<dbReference type="InterPro" id="IPR006680">
    <property type="entry name" value="Amidohydro-rel"/>
</dbReference>
<dbReference type="FunFam" id="3.20.20.140:FF:000004">
    <property type="entry name" value="N-acetylglucosamine-6-phosphate deacetylase"/>
    <property type="match status" value="1"/>
</dbReference>
<evidence type="ECO:0000256" key="3">
    <source>
        <dbReference type="ARBA" id="ARBA00018029"/>
    </source>
</evidence>
<dbReference type="RefSeq" id="WP_015395318.1">
    <property type="nucleotide sequence ID" value="NC_020291.1"/>
</dbReference>
<feature type="binding site" evidence="11">
    <location>
        <begin position="302"/>
        <end position="304"/>
    </location>
    <ligand>
        <name>substrate</name>
    </ligand>
</feature>
<evidence type="ECO:0000256" key="1">
    <source>
        <dbReference type="ARBA" id="ARBA00010716"/>
    </source>
</evidence>
<dbReference type="HOGENOM" id="CLU_032482_2_1_9"/>
<dbReference type="InterPro" id="IPR032466">
    <property type="entry name" value="Metal_Hydrolase"/>
</dbReference>
<dbReference type="SUPFAM" id="SSF51338">
    <property type="entry name" value="Composite domain of metallo-dependent hydrolases"/>
    <property type="match status" value="1"/>
</dbReference>
<comment type="catalytic activity">
    <reaction evidence="7">
        <text>N-acetyl-D-glucosamine 6-phosphate + H2O = D-glucosamine 6-phosphate + acetate</text>
        <dbReference type="Rhea" id="RHEA:22936"/>
        <dbReference type="ChEBI" id="CHEBI:15377"/>
        <dbReference type="ChEBI" id="CHEBI:30089"/>
        <dbReference type="ChEBI" id="CHEBI:57513"/>
        <dbReference type="ChEBI" id="CHEBI:58725"/>
        <dbReference type="EC" id="3.5.1.25"/>
    </reaction>
</comment>
<accession>M1M094</accession>
<feature type="binding site" evidence="12">
    <location>
        <position position="212"/>
    </location>
    <ligand>
        <name>Zn(2+)</name>
        <dbReference type="ChEBI" id="CHEBI:29105"/>
    </ligand>
</feature>
<feature type="binding site" evidence="11">
    <location>
        <position position="246"/>
    </location>
    <ligand>
        <name>substrate</name>
    </ligand>
</feature>
<comment type="similarity">
    <text evidence="1 9">Belongs to the metallo-dependent hydrolases superfamily. NagA family.</text>
</comment>
<dbReference type="PATRIC" id="fig|931276.5.peg.5321"/>
<feature type="active site" description="Proton donor/acceptor" evidence="10">
    <location>
        <position position="269"/>
    </location>
</feature>
<keyword evidence="4 12" id="KW-0479">Metal-binding</keyword>
<dbReference type="Proteomes" id="UP000011728">
    <property type="component" value="Chromosome"/>
</dbReference>
<dbReference type="KEGG" id="csr:Cspa_c52650"/>
<dbReference type="CDD" id="cd00854">
    <property type="entry name" value="NagA"/>
    <property type="match status" value="1"/>
</dbReference>
<evidence type="ECO:0000256" key="6">
    <source>
        <dbReference type="ARBA" id="ARBA00023277"/>
    </source>
</evidence>
<reference evidence="14 15" key="1">
    <citation type="submission" date="2013-02" db="EMBL/GenBank/DDBJ databases">
        <title>Genome sequence of Clostridium saccharoperbutylacetonicum N1-4(HMT).</title>
        <authorList>
            <person name="Poehlein A."/>
            <person name="Daniel R."/>
        </authorList>
    </citation>
    <scope>NUCLEOTIDE SEQUENCE [LARGE SCALE GENOMIC DNA]</scope>
    <source>
        <strain evidence="15">N1-4(HMT)</strain>
    </source>
</reference>
<dbReference type="eggNOG" id="COG1820">
    <property type="taxonomic scope" value="Bacteria"/>
</dbReference>
<evidence type="ECO:0000313" key="14">
    <source>
        <dbReference type="EMBL" id="AGF59010.1"/>
    </source>
</evidence>
<dbReference type="PANTHER" id="PTHR11113">
    <property type="entry name" value="N-ACETYLGLUCOSAMINE-6-PHOSPHATE DEACETYLASE"/>
    <property type="match status" value="1"/>
</dbReference>
<keyword evidence="5 9" id="KW-0378">Hydrolase</keyword>
<dbReference type="EMBL" id="CP004121">
    <property type="protein sequence ID" value="AGF59010.1"/>
    <property type="molecule type" value="Genomic_DNA"/>
</dbReference>
<dbReference type="PIRSF" id="PIRSF038994">
    <property type="entry name" value="NagA"/>
    <property type="match status" value="1"/>
</dbReference>
<dbReference type="GO" id="GO:0046872">
    <property type="term" value="F:metal ion binding"/>
    <property type="evidence" value="ECO:0007669"/>
    <property type="project" value="UniProtKB-KW"/>
</dbReference>
<dbReference type="STRING" id="36745.CLSAP_50120"/>
<feature type="binding site" evidence="11">
    <location>
        <begin position="215"/>
        <end position="216"/>
    </location>
    <ligand>
        <name>substrate</name>
    </ligand>
</feature>